<feature type="chain" id="PRO_5017278112" evidence="1">
    <location>
        <begin position="24"/>
        <end position="480"/>
    </location>
</feature>
<dbReference type="RefSeq" id="WP_092748115.1">
    <property type="nucleotide sequence ID" value="NZ_FMYL01000006.1"/>
</dbReference>
<dbReference type="OrthoDB" id="101884at2"/>
<feature type="signal peptide" evidence="1">
    <location>
        <begin position="1"/>
        <end position="23"/>
    </location>
</feature>
<name>A0A1G6HIR4_9GAMM</name>
<dbReference type="Proteomes" id="UP000242501">
    <property type="component" value="Unassembled WGS sequence"/>
</dbReference>
<keyword evidence="1" id="KW-0732">Signal</keyword>
<keyword evidence="3" id="KW-1185">Reference proteome</keyword>
<dbReference type="EMBL" id="FMYL01000006">
    <property type="protein sequence ID" value="SDB94033.1"/>
    <property type="molecule type" value="Genomic_DNA"/>
</dbReference>
<dbReference type="InterPro" id="IPR026950">
    <property type="entry name" value="Caps_assemb_Wzi"/>
</dbReference>
<evidence type="ECO:0000313" key="3">
    <source>
        <dbReference type="Proteomes" id="UP000242501"/>
    </source>
</evidence>
<gene>
    <name evidence="2" type="ORF">SAMN05421733_10633</name>
</gene>
<evidence type="ECO:0000313" key="2">
    <source>
        <dbReference type="EMBL" id="SDB94033.1"/>
    </source>
</evidence>
<dbReference type="Pfam" id="PF14052">
    <property type="entry name" value="Caps_assemb_Wzi"/>
    <property type="match status" value="1"/>
</dbReference>
<sequence>MLLKKIVLLSALGLTGTFASAQALLLNDTNLRSDLNWLNQQGVIQLSTSTWPMSADAVNDALSHAVAKNSAQQKVVNAVVQKLQPSTFATVQLNAATDQNRLPSSFSENNTSQYQAGLTLQHSTSNWDIHLQTNVESKQRIETNSKLNLNGSYAAGKVWNQWLIVGDIPVWWGPGHDGSLIRGDATRPVAGFSAQRAQQQAFETKWLSWLGPWQYQLFAGQLQHYTAVPDAKLLGMRVTIQPFPFLELGASRTFQIGGKGQPDSFKAYWNAFVGNDNSCQDVQCDANAENASNQLGGFDARLNLQPLFNVPVGVYTQVIGEDESGKLPSRNLYLAGVDFSSSYQGLPYQLYAEWADTRTSGKVEGYTYNHHQYTDGYYQYGYPLGHAMGGDGQMYSLGGNIQLDTMNRLNTRVLYAKVNQSNLTINQAFSHEDTIKALELGWTNTFKSGYEVQVNGWVGHSENRHFDNGVSLGVKFPLVF</sequence>
<accession>A0A1G6HIR4</accession>
<proteinExistence type="predicted"/>
<dbReference type="InterPro" id="IPR038636">
    <property type="entry name" value="Wzi_sf"/>
</dbReference>
<dbReference type="AlphaFoldDB" id="A0A1G6HIR4"/>
<protein>
    <submittedName>
        <fullName evidence="2">Capsule assembly protein Wzi</fullName>
    </submittedName>
</protein>
<dbReference type="Gene3D" id="2.40.160.130">
    <property type="entry name" value="Capsule assembly protein Wzi"/>
    <property type="match status" value="1"/>
</dbReference>
<organism evidence="2 3">
    <name type="scientific">Acinetobacter boissieri</name>
    <dbReference type="NCBI Taxonomy" id="1219383"/>
    <lineage>
        <taxon>Bacteria</taxon>
        <taxon>Pseudomonadati</taxon>
        <taxon>Pseudomonadota</taxon>
        <taxon>Gammaproteobacteria</taxon>
        <taxon>Moraxellales</taxon>
        <taxon>Moraxellaceae</taxon>
        <taxon>Acinetobacter</taxon>
    </lineage>
</organism>
<dbReference type="STRING" id="1219383.SAMN05421733_10633"/>
<reference evidence="3" key="1">
    <citation type="submission" date="2016-09" db="EMBL/GenBank/DDBJ databases">
        <authorList>
            <person name="Varghese N."/>
            <person name="Submissions S."/>
        </authorList>
    </citation>
    <scope>NUCLEOTIDE SEQUENCE [LARGE SCALE GENOMIC DNA]</scope>
    <source>
        <strain evidence="3">ANC 4422</strain>
    </source>
</reference>
<evidence type="ECO:0000256" key="1">
    <source>
        <dbReference type="SAM" id="SignalP"/>
    </source>
</evidence>